<keyword evidence="14" id="KW-1185">Reference proteome</keyword>
<dbReference type="GO" id="GO:0009252">
    <property type="term" value="P:peptidoglycan biosynthetic process"/>
    <property type="evidence" value="ECO:0007669"/>
    <property type="project" value="UniProtKB-UniRule"/>
</dbReference>
<evidence type="ECO:0000256" key="9">
    <source>
        <dbReference type="HAMAP-Rule" id="MF_00639"/>
    </source>
</evidence>
<dbReference type="SUPFAM" id="SSF51735">
    <property type="entry name" value="NAD(P)-binding Rossmann-fold domains"/>
    <property type="match status" value="1"/>
</dbReference>
<gene>
    <name evidence="9" type="primary">murD</name>
    <name evidence="13" type="ORF">ATJ97_0882</name>
</gene>
<dbReference type="GO" id="GO:0005524">
    <property type="term" value="F:ATP binding"/>
    <property type="evidence" value="ECO:0007669"/>
    <property type="project" value="UniProtKB-UniRule"/>
</dbReference>
<dbReference type="GO" id="GO:0008360">
    <property type="term" value="P:regulation of cell shape"/>
    <property type="evidence" value="ECO:0007669"/>
    <property type="project" value="UniProtKB-KW"/>
</dbReference>
<protein>
    <recommendedName>
        <fullName evidence="9 10">UDP-N-acetylmuramoylalanine--D-glutamate ligase</fullName>
        <ecNumber evidence="9 10">6.3.2.9</ecNumber>
    </recommendedName>
    <alternativeName>
        <fullName evidence="9">D-glutamic acid-adding enzyme</fullName>
    </alternativeName>
    <alternativeName>
        <fullName evidence="9">UDP-N-acetylmuramoyl-L-alanyl-D-glutamate synthetase</fullName>
    </alternativeName>
</protein>
<keyword evidence="9 10" id="KW-0573">Peptidoglycan synthesis</keyword>
<dbReference type="Gene3D" id="3.40.1190.10">
    <property type="entry name" value="Mur-like, catalytic domain"/>
    <property type="match status" value="1"/>
</dbReference>
<name>A0A2A9EJI6_9MICO</name>
<comment type="caution">
    <text evidence="13">The sequence shown here is derived from an EMBL/GenBank/DDBJ whole genome shotgun (WGS) entry which is preliminary data.</text>
</comment>
<keyword evidence="3 9" id="KW-0963">Cytoplasm</keyword>
<feature type="domain" description="Mur ligase central" evidence="12">
    <location>
        <begin position="143"/>
        <end position="260"/>
    </location>
</feature>
<dbReference type="SUPFAM" id="SSF53244">
    <property type="entry name" value="MurD-like peptide ligases, peptide-binding domain"/>
    <property type="match status" value="1"/>
</dbReference>
<dbReference type="InterPro" id="IPR013221">
    <property type="entry name" value="Mur_ligase_cen"/>
</dbReference>
<evidence type="ECO:0000256" key="2">
    <source>
        <dbReference type="ARBA" id="ARBA00004752"/>
    </source>
</evidence>
<proteinExistence type="inferred from homology"/>
<comment type="subcellular location">
    <subcellularLocation>
        <location evidence="1 9 10">Cytoplasm</location>
    </subcellularLocation>
</comment>
<dbReference type="SUPFAM" id="SSF53623">
    <property type="entry name" value="MurD-like peptide ligases, catalytic domain"/>
    <property type="match status" value="1"/>
</dbReference>
<evidence type="ECO:0000256" key="3">
    <source>
        <dbReference type="ARBA" id="ARBA00022490"/>
    </source>
</evidence>
<dbReference type="PROSITE" id="PS01011">
    <property type="entry name" value="FOLYLPOLYGLU_SYNT_1"/>
    <property type="match status" value="1"/>
</dbReference>
<keyword evidence="5 9" id="KW-0132">Cell division</keyword>
<feature type="binding site" evidence="9">
    <location>
        <begin position="144"/>
        <end position="150"/>
    </location>
    <ligand>
        <name>ATP</name>
        <dbReference type="ChEBI" id="CHEBI:30616"/>
    </ligand>
</feature>
<dbReference type="GO" id="GO:0004326">
    <property type="term" value="F:tetrahydrofolylpolyglutamate synthase activity"/>
    <property type="evidence" value="ECO:0007669"/>
    <property type="project" value="InterPro"/>
</dbReference>
<dbReference type="PANTHER" id="PTHR43692:SF1">
    <property type="entry name" value="UDP-N-ACETYLMURAMOYLALANINE--D-GLUTAMATE LIGASE"/>
    <property type="match status" value="1"/>
</dbReference>
<comment type="pathway">
    <text evidence="2 9 10">Cell wall biogenesis; peptidoglycan biosynthesis.</text>
</comment>
<evidence type="ECO:0000259" key="12">
    <source>
        <dbReference type="Pfam" id="PF08245"/>
    </source>
</evidence>
<accession>A0A2A9EJI6</accession>
<dbReference type="UniPathway" id="UPA00219"/>
<dbReference type="Gene3D" id="3.40.50.720">
    <property type="entry name" value="NAD(P)-binding Rossmann-like Domain"/>
    <property type="match status" value="1"/>
</dbReference>
<dbReference type="Gene3D" id="3.90.190.20">
    <property type="entry name" value="Mur ligase, C-terminal domain"/>
    <property type="match status" value="1"/>
</dbReference>
<dbReference type="GO" id="GO:0005737">
    <property type="term" value="C:cytoplasm"/>
    <property type="evidence" value="ECO:0007669"/>
    <property type="project" value="UniProtKB-SubCell"/>
</dbReference>
<evidence type="ECO:0000256" key="1">
    <source>
        <dbReference type="ARBA" id="ARBA00004496"/>
    </source>
</evidence>
<evidence type="ECO:0000256" key="6">
    <source>
        <dbReference type="ARBA" id="ARBA00022741"/>
    </source>
</evidence>
<dbReference type="InterPro" id="IPR004101">
    <property type="entry name" value="Mur_ligase_C"/>
</dbReference>
<evidence type="ECO:0000313" key="14">
    <source>
        <dbReference type="Proteomes" id="UP000222106"/>
    </source>
</evidence>
<evidence type="ECO:0000256" key="4">
    <source>
        <dbReference type="ARBA" id="ARBA00022598"/>
    </source>
</evidence>
<dbReference type="NCBIfam" id="TIGR01087">
    <property type="entry name" value="murD"/>
    <property type="match status" value="1"/>
</dbReference>
<dbReference type="GO" id="GO:0008764">
    <property type="term" value="F:UDP-N-acetylmuramoylalanine-D-glutamate ligase activity"/>
    <property type="evidence" value="ECO:0007669"/>
    <property type="project" value="UniProtKB-UniRule"/>
</dbReference>
<organism evidence="13 14">
    <name type="scientific">Georgenia soli</name>
    <dbReference type="NCBI Taxonomy" id="638953"/>
    <lineage>
        <taxon>Bacteria</taxon>
        <taxon>Bacillati</taxon>
        <taxon>Actinomycetota</taxon>
        <taxon>Actinomycetes</taxon>
        <taxon>Micrococcales</taxon>
        <taxon>Bogoriellaceae</taxon>
        <taxon>Georgenia</taxon>
    </lineage>
</organism>
<comment type="catalytic activity">
    <reaction evidence="9 10">
        <text>UDP-N-acetyl-alpha-D-muramoyl-L-alanine + D-glutamate + ATP = UDP-N-acetyl-alpha-D-muramoyl-L-alanyl-D-glutamate + ADP + phosphate + H(+)</text>
        <dbReference type="Rhea" id="RHEA:16429"/>
        <dbReference type="ChEBI" id="CHEBI:15378"/>
        <dbReference type="ChEBI" id="CHEBI:29986"/>
        <dbReference type="ChEBI" id="CHEBI:30616"/>
        <dbReference type="ChEBI" id="CHEBI:43474"/>
        <dbReference type="ChEBI" id="CHEBI:83898"/>
        <dbReference type="ChEBI" id="CHEBI:83900"/>
        <dbReference type="ChEBI" id="CHEBI:456216"/>
        <dbReference type="EC" id="6.3.2.9"/>
    </reaction>
</comment>
<sequence length="504" mass="51183">MTGGPGVSGAGAGGGGPLHLDGARVAVVGLGASGRAALDVLGSTGAELSGHDADAAALDAARESGEVPAGARLAAAADPADLAEQVLAGEPDFVVVSPGVPAVSPLHVRAAAAGVPLWSEVELAWRVQARRPDGTRAPWLTLTGTNGKTTTVSMLASILTAAGENAPAVGNVGTPIVRVAAAGGADVLAVELSSFQLHSTHTVSPQASACLNLAPDHIDWHGSYDAYRADKARVYERTQVACVYNEADPATRAMVEEADVVEGARAVGTTLRTPSVGQLGLVEEFLVDRAFIAERHTAAAELATRADLAHLAPAGAEVPDHVLANALAAAALARAHGVAPEHVRQGLRDYAPGAHRIELVATVDGVAYIDDSKATNAHAAAASLGALPAGTVVWIAGGLAKGATFDDLVAAQRDRLHAVVLIGTDREPLRGALARHAADVPVIEVVPGEDGDVMTRAVAEAARLARPGDTVLMAPACASIDQFRSYAERGDAFTRAARALRGSR</sequence>
<dbReference type="GO" id="GO:0051301">
    <property type="term" value="P:cell division"/>
    <property type="evidence" value="ECO:0007669"/>
    <property type="project" value="UniProtKB-KW"/>
</dbReference>
<evidence type="ECO:0000256" key="8">
    <source>
        <dbReference type="ARBA" id="ARBA00023306"/>
    </source>
</evidence>
<keyword evidence="7 9" id="KW-0067">ATP-binding</keyword>
<feature type="domain" description="Mur ligase C-terminal" evidence="11">
    <location>
        <begin position="355"/>
        <end position="477"/>
    </location>
</feature>
<dbReference type="GO" id="GO:0071555">
    <property type="term" value="P:cell wall organization"/>
    <property type="evidence" value="ECO:0007669"/>
    <property type="project" value="UniProtKB-KW"/>
</dbReference>
<dbReference type="AlphaFoldDB" id="A0A2A9EJI6"/>
<keyword evidence="8 9" id="KW-0131">Cell cycle</keyword>
<dbReference type="Pfam" id="PF02875">
    <property type="entry name" value="Mur_ligase_C"/>
    <property type="match status" value="1"/>
</dbReference>
<evidence type="ECO:0000256" key="5">
    <source>
        <dbReference type="ARBA" id="ARBA00022618"/>
    </source>
</evidence>
<dbReference type="InterPro" id="IPR018109">
    <property type="entry name" value="Folylpolyglutamate_synth_CS"/>
</dbReference>
<dbReference type="InterPro" id="IPR036565">
    <property type="entry name" value="Mur-like_cat_sf"/>
</dbReference>
<keyword evidence="4 9" id="KW-0436">Ligase</keyword>
<keyword evidence="9 10" id="KW-0133">Cell shape</keyword>
<evidence type="ECO:0000256" key="7">
    <source>
        <dbReference type="ARBA" id="ARBA00022840"/>
    </source>
</evidence>
<dbReference type="InterPro" id="IPR005762">
    <property type="entry name" value="MurD"/>
</dbReference>
<dbReference type="PANTHER" id="PTHR43692">
    <property type="entry name" value="UDP-N-ACETYLMURAMOYLALANINE--D-GLUTAMATE LIGASE"/>
    <property type="match status" value="1"/>
</dbReference>
<dbReference type="Pfam" id="PF08245">
    <property type="entry name" value="Mur_ligase_M"/>
    <property type="match status" value="1"/>
</dbReference>
<dbReference type="Proteomes" id="UP000222106">
    <property type="component" value="Unassembled WGS sequence"/>
</dbReference>
<dbReference type="InterPro" id="IPR036291">
    <property type="entry name" value="NAD(P)-bd_dom_sf"/>
</dbReference>
<dbReference type="EMBL" id="PDJI01000004">
    <property type="protein sequence ID" value="PFG38405.1"/>
    <property type="molecule type" value="Genomic_DNA"/>
</dbReference>
<dbReference type="OrthoDB" id="9809796at2"/>
<keyword evidence="9 10" id="KW-0961">Cell wall biogenesis/degradation</keyword>
<evidence type="ECO:0000313" key="13">
    <source>
        <dbReference type="EMBL" id="PFG38405.1"/>
    </source>
</evidence>
<dbReference type="RefSeq" id="WP_098485222.1">
    <property type="nucleotide sequence ID" value="NZ_PDJI01000004.1"/>
</dbReference>
<keyword evidence="6 9" id="KW-0547">Nucleotide-binding</keyword>
<dbReference type="EC" id="6.3.2.9" evidence="9 10"/>
<comment type="function">
    <text evidence="9 10">Cell wall formation. Catalyzes the addition of glutamate to the nucleotide precursor UDP-N-acetylmuramoyl-L-alanine (UMA).</text>
</comment>
<dbReference type="HAMAP" id="MF_00639">
    <property type="entry name" value="MurD"/>
    <property type="match status" value="1"/>
</dbReference>
<dbReference type="InterPro" id="IPR036615">
    <property type="entry name" value="Mur_ligase_C_dom_sf"/>
</dbReference>
<reference evidence="13 14" key="1">
    <citation type="submission" date="2017-10" db="EMBL/GenBank/DDBJ databases">
        <title>Sequencing the genomes of 1000 actinobacteria strains.</title>
        <authorList>
            <person name="Klenk H.-P."/>
        </authorList>
    </citation>
    <scope>NUCLEOTIDE SEQUENCE [LARGE SCALE GENOMIC DNA]</scope>
    <source>
        <strain evidence="13 14">DSM 21838</strain>
    </source>
</reference>
<evidence type="ECO:0000256" key="10">
    <source>
        <dbReference type="RuleBase" id="RU003664"/>
    </source>
</evidence>
<comment type="similarity">
    <text evidence="9">Belongs to the MurCDEF family.</text>
</comment>
<evidence type="ECO:0000259" key="11">
    <source>
        <dbReference type="Pfam" id="PF02875"/>
    </source>
</evidence>